<name>A0ABM1EES6_PRICU</name>
<keyword evidence="1" id="KW-1185">Reference proteome</keyword>
<gene>
    <name evidence="2" type="primary">LOC106811543</name>
</gene>
<evidence type="ECO:0000313" key="2">
    <source>
        <dbReference type="RefSeq" id="XP_014670697.1"/>
    </source>
</evidence>
<sequence>MKVDQKTVHEFGVLPKNHKLPTFSSQESTSSDISCPTLNPSRTVSIIAPVLDEIKSEKGSCPCTVLMVGCGQALDKVIDEANKRFKGTHQIVAAATDYDCILSADEYDCFVIHWDPQEFEQELISITENICCGSLDVIVLLEPCVRSLKRCLNCLKQGGTVITARDANVTASVRALASKKQQIIMQEL</sequence>
<protein>
    <submittedName>
        <fullName evidence="2">Uncharacterized protein LOC106811543</fullName>
    </submittedName>
</protein>
<organism evidence="1 2">
    <name type="scientific">Priapulus caudatus</name>
    <name type="common">Priapulid worm</name>
    <dbReference type="NCBI Taxonomy" id="37621"/>
    <lineage>
        <taxon>Eukaryota</taxon>
        <taxon>Metazoa</taxon>
        <taxon>Ecdysozoa</taxon>
        <taxon>Scalidophora</taxon>
        <taxon>Priapulida</taxon>
        <taxon>Priapulimorpha</taxon>
        <taxon>Priapulimorphida</taxon>
        <taxon>Priapulidae</taxon>
        <taxon>Priapulus</taxon>
    </lineage>
</organism>
<reference evidence="2" key="1">
    <citation type="submission" date="2025-08" db="UniProtKB">
        <authorList>
            <consortium name="RefSeq"/>
        </authorList>
    </citation>
    <scope>IDENTIFICATION</scope>
</reference>
<proteinExistence type="predicted"/>
<dbReference type="RefSeq" id="XP_014670697.1">
    <property type="nucleotide sequence ID" value="XM_014815211.1"/>
</dbReference>
<dbReference type="GeneID" id="106811543"/>
<dbReference type="Proteomes" id="UP000695022">
    <property type="component" value="Unplaced"/>
</dbReference>
<evidence type="ECO:0000313" key="1">
    <source>
        <dbReference type="Proteomes" id="UP000695022"/>
    </source>
</evidence>
<accession>A0ABM1EES6</accession>